<comment type="caution">
    <text evidence="1">The sequence shown here is derived from an EMBL/GenBank/DDBJ whole genome shotgun (WGS) entry which is preliminary data.</text>
</comment>
<evidence type="ECO:0000313" key="1">
    <source>
        <dbReference type="EMBL" id="KAG8477516.1"/>
    </source>
</evidence>
<reference evidence="1 2" key="1">
    <citation type="journal article" date="2021" name="bioRxiv">
        <title>The Gossypium anomalum genome as a resource for cotton improvement and evolutionary analysis of hybrid incompatibility.</title>
        <authorList>
            <person name="Grover C.E."/>
            <person name="Yuan D."/>
            <person name="Arick M.A."/>
            <person name="Miller E.R."/>
            <person name="Hu G."/>
            <person name="Peterson D.G."/>
            <person name="Wendel J.F."/>
            <person name="Udall J.A."/>
        </authorList>
    </citation>
    <scope>NUCLEOTIDE SEQUENCE [LARGE SCALE GENOMIC DNA]</scope>
    <source>
        <strain evidence="1">JFW-Udall</strain>
        <tissue evidence="1">Leaf</tissue>
    </source>
</reference>
<gene>
    <name evidence="1" type="ORF">CXB51_030683</name>
</gene>
<name>A0A8J6CNM5_9ROSI</name>
<dbReference type="EMBL" id="JAHUZN010000011">
    <property type="protein sequence ID" value="KAG8477516.1"/>
    <property type="molecule type" value="Genomic_DNA"/>
</dbReference>
<accession>A0A8J6CNM5</accession>
<proteinExistence type="predicted"/>
<sequence>MGSAEMRQNVWPYGEDDPGDVGAEHGDLSCEADLLVLFWLIPEVSGILRLLRFFLDPVGLRVWVICKLG</sequence>
<keyword evidence="2" id="KW-1185">Reference proteome</keyword>
<organism evidence="1 2">
    <name type="scientific">Gossypium anomalum</name>
    <dbReference type="NCBI Taxonomy" id="47600"/>
    <lineage>
        <taxon>Eukaryota</taxon>
        <taxon>Viridiplantae</taxon>
        <taxon>Streptophyta</taxon>
        <taxon>Embryophyta</taxon>
        <taxon>Tracheophyta</taxon>
        <taxon>Spermatophyta</taxon>
        <taxon>Magnoliopsida</taxon>
        <taxon>eudicotyledons</taxon>
        <taxon>Gunneridae</taxon>
        <taxon>Pentapetalae</taxon>
        <taxon>rosids</taxon>
        <taxon>malvids</taxon>
        <taxon>Malvales</taxon>
        <taxon>Malvaceae</taxon>
        <taxon>Malvoideae</taxon>
        <taxon>Gossypium</taxon>
    </lineage>
</organism>
<evidence type="ECO:0000313" key="2">
    <source>
        <dbReference type="Proteomes" id="UP000701853"/>
    </source>
</evidence>
<dbReference type="AlphaFoldDB" id="A0A8J6CNM5"/>
<protein>
    <submittedName>
        <fullName evidence="1">Uncharacterized protein</fullName>
    </submittedName>
</protein>
<dbReference type="Proteomes" id="UP000701853">
    <property type="component" value="Chromosome 11"/>
</dbReference>